<accession>K9YHY9</accession>
<dbReference type="Proteomes" id="UP000010483">
    <property type="component" value="Chromosome"/>
</dbReference>
<proteinExistence type="predicted"/>
<dbReference type="InterPro" id="IPR025458">
    <property type="entry name" value="DUF4278"/>
</dbReference>
<dbReference type="EMBL" id="CP003940">
    <property type="protein sequence ID" value="AFZ46015.1"/>
    <property type="molecule type" value="Genomic_DNA"/>
</dbReference>
<organism evidence="1 2">
    <name type="scientific">Cyanobacterium stanieri (strain ATCC 29140 / PCC 7202)</name>
    <dbReference type="NCBI Taxonomy" id="292563"/>
    <lineage>
        <taxon>Bacteria</taxon>
        <taxon>Bacillati</taxon>
        <taxon>Cyanobacteriota</taxon>
        <taxon>Cyanophyceae</taxon>
        <taxon>Oscillatoriophycideae</taxon>
        <taxon>Chroococcales</taxon>
        <taxon>Geminocystaceae</taxon>
        <taxon>Cyanobacterium</taxon>
    </lineage>
</organism>
<dbReference type="KEGG" id="csn:Cyast_0031"/>
<keyword evidence="2" id="KW-1185">Reference proteome</keyword>
<evidence type="ECO:0000313" key="2">
    <source>
        <dbReference type="Proteomes" id="UP000010483"/>
    </source>
</evidence>
<name>K9YHY9_CYASC</name>
<protein>
    <recommendedName>
        <fullName evidence="3">DUF4278 domain-containing protein</fullName>
    </recommendedName>
</protein>
<dbReference type="Pfam" id="PF14105">
    <property type="entry name" value="DUF4278"/>
    <property type="match status" value="1"/>
</dbReference>
<dbReference type="BioCyc" id="CSTA292563:G1353-30-MONOMER"/>
<sequence length="141" mass="16273">MKMSYRGNKYQSSAASLLEVKEGDIIGKYRGVECHQKLPRHIPQLQPKIYLKYRGIAYSSNPNAQPYFIPNETDVTPKECLPTETVVSEETKYNLATVHLSNLRRNLERRMEVAQSHENYRLLAMLKKEADALDDKQSIKC</sequence>
<dbReference type="AlphaFoldDB" id="K9YHY9"/>
<evidence type="ECO:0000313" key="1">
    <source>
        <dbReference type="EMBL" id="AFZ46015.1"/>
    </source>
</evidence>
<dbReference type="STRING" id="292563.Cyast_0031"/>
<reference evidence="2" key="1">
    <citation type="journal article" date="2013" name="Proc. Natl. Acad. Sci. U.S.A.">
        <title>Improving the coverage of the cyanobacterial phylum using diversity-driven genome sequencing.</title>
        <authorList>
            <person name="Shih P.M."/>
            <person name="Wu D."/>
            <person name="Latifi A."/>
            <person name="Axen S.D."/>
            <person name="Fewer D.P."/>
            <person name="Talla E."/>
            <person name="Calteau A."/>
            <person name="Cai F."/>
            <person name="Tandeau de Marsac N."/>
            <person name="Rippka R."/>
            <person name="Herdman M."/>
            <person name="Sivonen K."/>
            <person name="Coursin T."/>
            <person name="Laurent T."/>
            <person name="Goodwin L."/>
            <person name="Nolan M."/>
            <person name="Davenport K.W."/>
            <person name="Han C.S."/>
            <person name="Rubin E.M."/>
            <person name="Eisen J.A."/>
            <person name="Woyke T."/>
            <person name="Gugger M."/>
            <person name="Kerfeld C.A."/>
        </authorList>
    </citation>
    <scope>NUCLEOTIDE SEQUENCE [LARGE SCALE GENOMIC DNA]</scope>
    <source>
        <strain evidence="2">ATCC 29140 / PCC 7202</strain>
    </source>
</reference>
<dbReference type="HOGENOM" id="CLU_150570_0_0_3"/>
<evidence type="ECO:0008006" key="3">
    <source>
        <dbReference type="Google" id="ProtNLM"/>
    </source>
</evidence>
<gene>
    <name evidence="1" type="ordered locus">Cyast_0031</name>
</gene>
<dbReference type="eggNOG" id="ENOG5033275">
    <property type="taxonomic scope" value="Bacteria"/>
</dbReference>